<dbReference type="InterPro" id="IPR052928">
    <property type="entry name" value="Desiccation-related_membrane"/>
</dbReference>
<keyword evidence="2" id="KW-0812">Transmembrane</keyword>
<dbReference type="RefSeq" id="WP_007201124.1">
    <property type="nucleotide sequence ID" value="NZ_AKKV01000021.1"/>
</dbReference>
<comment type="caution">
    <text evidence="3">The sequence shown here is derived from an EMBL/GenBank/DDBJ whole genome shotgun (WGS) entry which is preliminary data.</text>
</comment>
<feature type="region of interest" description="Disordered" evidence="1">
    <location>
        <begin position="85"/>
        <end position="104"/>
    </location>
</feature>
<dbReference type="PANTHER" id="PTHR35792">
    <property type="entry name" value="GENERAL STRESS PROTEIN"/>
    <property type="match status" value="1"/>
</dbReference>
<sequence>MSSTTTKVTTGVLVGGVVGAAAAMLLTPKSGKEMRQRLAHQTANLKDKTIELKDEAVLQTKLGTMAGKEKASNLVGSVKDKAAGVSNQAKEKVSAMMSSSSTNE</sequence>
<dbReference type="Proteomes" id="UP000004080">
    <property type="component" value="Unassembled WGS sequence"/>
</dbReference>
<dbReference type="PATRIC" id="fig|1196324.3.peg.1039"/>
<evidence type="ECO:0000313" key="4">
    <source>
        <dbReference type="Proteomes" id="UP000004080"/>
    </source>
</evidence>
<keyword evidence="2" id="KW-0472">Membrane</keyword>
<organism evidence="3 4">
    <name type="scientific">Fictibacillus macauensis ZFHKF-1</name>
    <dbReference type="NCBI Taxonomy" id="1196324"/>
    <lineage>
        <taxon>Bacteria</taxon>
        <taxon>Bacillati</taxon>
        <taxon>Bacillota</taxon>
        <taxon>Bacilli</taxon>
        <taxon>Bacillales</taxon>
        <taxon>Fictibacillaceae</taxon>
        <taxon>Fictibacillus</taxon>
    </lineage>
</organism>
<evidence type="ECO:0000313" key="3">
    <source>
        <dbReference type="EMBL" id="EIT86319.1"/>
    </source>
</evidence>
<dbReference type="eggNOG" id="COG4980">
    <property type="taxonomic scope" value="Bacteria"/>
</dbReference>
<keyword evidence="2" id="KW-1133">Transmembrane helix</keyword>
<evidence type="ECO:0008006" key="5">
    <source>
        <dbReference type="Google" id="ProtNLM"/>
    </source>
</evidence>
<dbReference type="AlphaFoldDB" id="I8AL37"/>
<reference evidence="3 4" key="1">
    <citation type="journal article" date="2012" name="J. Bacteriol.">
        <title>Genome of Bacillus macauensis ZFHKF-1, a Long-Chain-Forming Bacterium.</title>
        <authorList>
            <person name="Cai L."/>
            <person name="Zhang T."/>
        </authorList>
    </citation>
    <scope>NUCLEOTIDE SEQUENCE [LARGE SCALE GENOMIC DNA]</scope>
    <source>
        <strain evidence="3 4">ZFHKF-1</strain>
    </source>
</reference>
<evidence type="ECO:0000256" key="2">
    <source>
        <dbReference type="SAM" id="Phobius"/>
    </source>
</evidence>
<evidence type="ECO:0000256" key="1">
    <source>
        <dbReference type="SAM" id="MobiDB-lite"/>
    </source>
</evidence>
<dbReference type="InterPro" id="IPR024623">
    <property type="entry name" value="YtxH"/>
</dbReference>
<protein>
    <recommendedName>
        <fullName evidence="5">General stress protein</fullName>
    </recommendedName>
</protein>
<dbReference type="PANTHER" id="PTHR35792:SF1">
    <property type="entry name" value="SLL0268 PROTEIN"/>
    <property type="match status" value="1"/>
</dbReference>
<keyword evidence="4" id="KW-1185">Reference proteome</keyword>
<dbReference type="STRING" id="1196324.A374_05126"/>
<accession>I8AL37</accession>
<gene>
    <name evidence="3" type="ORF">A374_05126</name>
</gene>
<name>I8AL37_9BACL</name>
<dbReference type="EMBL" id="AKKV01000021">
    <property type="protein sequence ID" value="EIT86319.1"/>
    <property type="molecule type" value="Genomic_DNA"/>
</dbReference>
<dbReference type="Pfam" id="PF12732">
    <property type="entry name" value="YtxH"/>
    <property type="match status" value="1"/>
</dbReference>
<proteinExistence type="predicted"/>
<dbReference type="OrthoDB" id="2974334at2"/>
<feature type="transmembrane region" description="Helical" evidence="2">
    <location>
        <begin position="6"/>
        <end position="27"/>
    </location>
</feature>